<dbReference type="InterPro" id="IPR001753">
    <property type="entry name" value="Enoyl-CoA_hydra/iso"/>
</dbReference>
<comment type="catalytic activity">
    <reaction evidence="11">
        <text>(S)-methylmalonyl-CoA + H(+) = propanoyl-CoA + CO2</text>
        <dbReference type="Rhea" id="RHEA:61340"/>
        <dbReference type="ChEBI" id="CHEBI:15378"/>
        <dbReference type="ChEBI" id="CHEBI:16526"/>
        <dbReference type="ChEBI" id="CHEBI:57327"/>
        <dbReference type="ChEBI" id="CHEBI:57392"/>
        <dbReference type="EC" id="4.1.1.94"/>
    </reaction>
    <physiologicalReaction direction="left-to-right" evidence="11">
        <dbReference type="Rhea" id="RHEA:61341"/>
    </physiologicalReaction>
</comment>
<evidence type="ECO:0000256" key="7">
    <source>
        <dbReference type="ARBA" id="ARBA00038883"/>
    </source>
</evidence>
<evidence type="ECO:0000256" key="13">
    <source>
        <dbReference type="RuleBase" id="RU003707"/>
    </source>
</evidence>
<evidence type="ECO:0000313" key="15">
    <source>
        <dbReference type="Proteomes" id="UP000812672"/>
    </source>
</evidence>
<dbReference type="InterPro" id="IPR029045">
    <property type="entry name" value="ClpP/crotonase-like_dom_sf"/>
</dbReference>
<evidence type="ECO:0000256" key="3">
    <source>
        <dbReference type="ARBA" id="ARBA00022490"/>
    </source>
</evidence>
<dbReference type="InterPro" id="IPR018376">
    <property type="entry name" value="Enoyl-CoA_hyd/isom_CS"/>
</dbReference>
<protein>
    <recommendedName>
        <fullName evidence="8">Ethylmalonyl-CoA decarboxylase</fullName>
        <ecNumber evidence="7">4.1.1.94</ecNumber>
    </recommendedName>
    <alternativeName>
        <fullName evidence="10">Enoyl-CoA hydratase domain-containing protein 1</fullName>
    </alternativeName>
    <alternativeName>
        <fullName evidence="9">Methylmalonyl-CoA decarboxylase</fullName>
    </alternativeName>
</protein>
<proteinExistence type="inferred from homology"/>
<evidence type="ECO:0000256" key="1">
    <source>
        <dbReference type="ARBA" id="ARBA00004514"/>
    </source>
</evidence>
<accession>A0ABS6GP95</accession>
<keyword evidence="15" id="KW-1185">Reference proteome</keyword>
<sequence>MEEVLKYNLYDHGLAVLTINRPNKRNAISKEVVSLFAQYITELENNTDIKLLVITGEGQQAFCAGGDLKDFHGYLKADEAFELLKPMQEVLYRIATLPFPTLAWMNGSARGGGLEIASACDFRFATENGDYGFVQGNLGIATGWGGGSLLYRRIHPQQAHYWLIESGIKTVKELKEAGFIQQVIQENIEPDAEELTIFLSKSVDQLRHWKSQWLHHHSMEKLKNEMVEEVAGCSKLWESEAHIEAVNRFFSKK</sequence>
<reference evidence="14 15" key="1">
    <citation type="journal article" date="2011" name="Int. J. Syst. Evol. Microbiol.">
        <title>Allobacillus halotolerans gen. nov., sp. nov. isolated from shrimp paste.</title>
        <authorList>
            <person name="Sheu S.Y."/>
            <person name="Arun A.B."/>
            <person name="Jiang S.R."/>
            <person name="Young C.C."/>
            <person name="Chen W.M."/>
        </authorList>
    </citation>
    <scope>NUCLEOTIDE SEQUENCE [LARGE SCALE GENOMIC DNA]</scope>
    <source>
        <strain evidence="14 15">LMG 24826</strain>
    </source>
</reference>
<evidence type="ECO:0000256" key="5">
    <source>
        <dbReference type="ARBA" id="ARBA00036343"/>
    </source>
</evidence>
<evidence type="ECO:0000256" key="4">
    <source>
        <dbReference type="ARBA" id="ARBA00023239"/>
    </source>
</evidence>
<dbReference type="PROSITE" id="PS00166">
    <property type="entry name" value="ENOYL_COA_HYDRATASE"/>
    <property type="match status" value="1"/>
</dbReference>
<organism evidence="14 15">
    <name type="scientific">Allobacillus halotolerans</name>
    <dbReference type="NCBI Taxonomy" id="570278"/>
    <lineage>
        <taxon>Bacteria</taxon>
        <taxon>Bacillati</taxon>
        <taxon>Bacillota</taxon>
        <taxon>Bacilli</taxon>
        <taxon>Bacillales</taxon>
        <taxon>Bacillaceae</taxon>
        <taxon>Allobacillus</taxon>
    </lineage>
</organism>
<dbReference type="CDD" id="cd06558">
    <property type="entry name" value="crotonase-like"/>
    <property type="match status" value="1"/>
</dbReference>
<dbReference type="Proteomes" id="UP000812672">
    <property type="component" value="Unassembled WGS sequence"/>
</dbReference>
<dbReference type="PANTHER" id="PTHR11941">
    <property type="entry name" value="ENOYL-COA HYDRATASE-RELATED"/>
    <property type="match status" value="1"/>
</dbReference>
<dbReference type="PANTHER" id="PTHR11941:SF27">
    <property type="entry name" value="ETHYLMALONYL-COA DECARBOXYLASE"/>
    <property type="match status" value="1"/>
</dbReference>
<name>A0ABS6GP95_9BACI</name>
<evidence type="ECO:0000256" key="11">
    <source>
        <dbReference type="ARBA" id="ARBA00047446"/>
    </source>
</evidence>
<dbReference type="RefSeq" id="WP_144159671.1">
    <property type="nucleotide sequence ID" value="NZ_CAUPKR010000012.1"/>
</dbReference>
<keyword evidence="4" id="KW-0456">Lyase</keyword>
<evidence type="ECO:0000256" key="2">
    <source>
        <dbReference type="ARBA" id="ARBA00005254"/>
    </source>
</evidence>
<comment type="similarity">
    <text evidence="2 13">Belongs to the enoyl-CoA hydratase/isomerase family.</text>
</comment>
<comment type="catalytic activity">
    <reaction evidence="6">
        <text>(2R)-ethylmalonyl-CoA + H(+) = butanoyl-CoA + CO2</text>
        <dbReference type="Rhea" id="RHEA:59540"/>
        <dbReference type="ChEBI" id="CHEBI:15378"/>
        <dbReference type="ChEBI" id="CHEBI:16526"/>
        <dbReference type="ChEBI" id="CHEBI:57371"/>
        <dbReference type="ChEBI" id="CHEBI:85316"/>
        <dbReference type="EC" id="4.1.1.94"/>
    </reaction>
    <physiologicalReaction direction="left-to-right" evidence="6">
        <dbReference type="Rhea" id="RHEA:59541"/>
    </physiologicalReaction>
</comment>
<comment type="catalytic activity">
    <reaction evidence="5">
        <text>(2S)-ethylmalonyl-CoA + H(+) = butanoyl-CoA + CO2</text>
        <dbReference type="Rhea" id="RHEA:32131"/>
        <dbReference type="ChEBI" id="CHEBI:15378"/>
        <dbReference type="ChEBI" id="CHEBI:16526"/>
        <dbReference type="ChEBI" id="CHEBI:57371"/>
        <dbReference type="ChEBI" id="CHEBI:60909"/>
        <dbReference type="EC" id="4.1.1.94"/>
    </reaction>
    <physiologicalReaction direction="left-to-right" evidence="5">
        <dbReference type="Rhea" id="RHEA:32132"/>
    </physiologicalReaction>
</comment>
<evidence type="ECO:0000256" key="8">
    <source>
        <dbReference type="ARBA" id="ARBA00039903"/>
    </source>
</evidence>
<evidence type="ECO:0000256" key="10">
    <source>
        <dbReference type="ARBA" id="ARBA00042182"/>
    </source>
</evidence>
<dbReference type="EC" id="4.1.1.94" evidence="7"/>
<comment type="function">
    <text evidence="12">Decarboxylates ethylmalonyl-CoA, a potentially toxic metabolite, to form butyryl-CoA, suggesting it might be involved in metabolite proofreading. Acts preferentially on (S)-ethylmalonyl-CoA but also has some activity on the (R)-isomer. Also has methylmalonyl-CoA decarboxylase activity at lower level.</text>
</comment>
<dbReference type="EMBL" id="JAHLZF010000006">
    <property type="protein sequence ID" value="MBU6080469.1"/>
    <property type="molecule type" value="Genomic_DNA"/>
</dbReference>
<dbReference type="SUPFAM" id="SSF52096">
    <property type="entry name" value="ClpP/crotonase"/>
    <property type="match status" value="1"/>
</dbReference>
<comment type="subcellular location">
    <subcellularLocation>
        <location evidence="1">Cytoplasm</location>
        <location evidence="1">Cytosol</location>
    </subcellularLocation>
</comment>
<dbReference type="Gene3D" id="3.90.226.10">
    <property type="entry name" value="2-enoyl-CoA Hydratase, Chain A, domain 1"/>
    <property type="match status" value="1"/>
</dbReference>
<dbReference type="Pfam" id="PF00378">
    <property type="entry name" value="ECH_1"/>
    <property type="match status" value="1"/>
</dbReference>
<keyword evidence="3" id="KW-0963">Cytoplasm</keyword>
<comment type="caution">
    <text evidence="14">The sequence shown here is derived from an EMBL/GenBank/DDBJ whole genome shotgun (WGS) entry which is preliminary data.</text>
</comment>
<evidence type="ECO:0000313" key="14">
    <source>
        <dbReference type="EMBL" id="MBU6080469.1"/>
    </source>
</evidence>
<evidence type="ECO:0000256" key="12">
    <source>
        <dbReference type="ARBA" id="ARBA00056546"/>
    </source>
</evidence>
<gene>
    <name evidence="14" type="ORF">KQ486_05520</name>
</gene>
<evidence type="ECO:0000256" key="9">
    <source>
        <dbReference type="ARBA" id="ARBA00042052"/>
    </source>
</evidence>
<evidence type="ECO:0000256" key="6">
    <source>
        <dbReference type="ARBA" id="ARBA00036541"/>
    </source>
</evidence>